<dbReference type="AlphaFoldDB" id="A0A2K9DVT2"/>
<reference evidence="1 2" key="1">
    <citation type="submission" date="2017-12" db="EMBL/GenBank/DDBJ databases">
        <title>Isolation and characterization of estrogens degradatiion strain Microbacterium hominis SJTG1.</title>
        <authorList>
            <person name="Xiong W."/>
            <person name="Yin C."/>
            <person name="Zheng D."/>
            <person name="Liang R."/>
        </authorList>
    </citation>
    <scope>NUCLEOTIDE SEQUENCE [LARGE SCALE GENOMIC DNA]</scope>
    <source>
        <strain evidence="1 2">SJTG1</strain>
    </source>
</reference>
<dbReference type="EMBL" id="CP025299">
    <property type="protein sequence ID" value="AUG28753.1"/>
    <property type="molecule type" value="Genomic_DNA"/>
</dbReference>
<protein>
    <submittedName>
        <fullName evidence="1">Uncharacterized protein</fullName>
    </submittedName>
</protein>
<proteinExistence type="predicted"/>
<dbReference type="Proteomes" id="UP000233276">
    <property type="component" value="Chromosome"/>
</dbReference>
<gene>
    <name evidence="1" type="ORF">CXR34_04205</name>
</gene>
<name>A0A2K9DVT2_9MICO</name>
<organism evidence="1 2">
    <name type="scientific">Microbacterium hominis</name>
    <dbReference type="NCBI Taxonomy" id="162426"/>
    <lineage>
        <taxon>Bacteria</taxon>
        <taxon>Bacillati</taxon>
        <taxon>Actinomycetota</taxon>
        <taxon>Actinomycetes</taxon>
        <taxon>Micrococcales</taxon>
        <taxon>Microbacteriaceae</taxon>
        <taxon>Microbacterium</taxon>
    </lineage>
</organism>
<accession>A0A2K9DVT2</accession>
<evidence type="ECO:0000313" key="1">
    <source>
        <dbReference type="EMBL" id="AUG28753.1"/>
    </source>
</evidence>
<sequence>MGGRITFTPPRKSVCDRPAGCQGRPAPEPYPRGTIWTCDECGSEWVVVEGAQYNEAYSAWRRLTDRNRDGSDR</sequence>
<dbReference type="KEGG" id="mhos:CXR34_04205"/>
<evidence type="ECO:0000313" key="2">
    <source>
        <dbReference type="Proteomes" id="UP000233276"/>
    </source>
</evidence>
<dbReference type="RefSeq" id="WP_101305681.1">
    <property type="nucleotide sequence ID" value="NZ_CP025299.1"/>
</dbReference>